<dbReference type="InterPro" id="IPR036097">
    <property type="entry name" value="HisK_dim/P_sf"/>
</dbReference>
<dbReference type="EC" id="2.7.13.3" evidence="2"/>
<dbReference type="AlphaFoldDB" id="A0A3S2UAG5"/>
<reference evidence="10 11" key="1">
    <citation type="submission" date="2019-01" db="EMBL/GenBank/DDBJ databases">
        <title>Bacillus sp. M5HDSG1-1, whole genome shotgun sequence.</title>
        <authorList>
            <person name="Tuo L."/>
        </authorList>
    </citation>
    <scope>NUCLEOTIDE SEQUENCE [LARGE SCALE GENOMIC DNA]</scope>
    <source>
        <strain evidence="10 11">M5HDSG1-1</strain>
    </source>
</reference>
<dbReference type="PRINTS" id="PR00344">
    <property type="entry name" value="BCTRLSENSOR"/>
</dbReference>
<protein>
    <recommendedName>
        <fullName evidence="2">histidine kinase</fullName>
        <ecNumber evidence="2">2.7.13.3</ecNumber>
    </recommendedName>
</protein>
<dbReference type="InterPro" id="IPR018984">
    <property type="entry name" value="Histidine_kinase_N"/>
</dbReference>
<dbReference type="InterPro" id="IPR036890">
    <property type="entry name" value="HATPase_C_sf"/>
</dbReference>
<evidence type="ECO:0000256" key="2">
    <source>
        <dbReference type="ARBA" id="ARBA00012438"/>
    </source>
</evidence>
<feature type="domain" description="Histidine kinase" evidence="9">
    <location>
        <begin position="165"/>
        <end position="371"/>
    </location>
</feature>
<dbReference type="PANTHER" id="PTHR43547:SF2">
    <property type="entry name" value="HYBRID SIGNAL TRANSDUCTION HISTIDINE KINASE C"/>
    <property type="match status" value="1"/>
</dbReference>
<comment type="caution">
    <text evidence="10">The sequence shown here is derived from an EMBL/GenBank/DDBJ whole genome shotgun (WGS) entry which is preliminary data.</text>
</comment>
<dbReference type="GO" id="GO:0000155">
    <property type="term" value="F:phosphorelay sensor kinase activity"/>
    <property type="evidence" value="ECO:0007669"/>
    <property type="project" value="InterPro"/>
</dbReference>
<dbReference type="InterPro" id="IPR003594">
    <property type="entry name" value="HATPase_dom"/>
</dbReference>
<dbReference type="Gene3D" id="1.10.490.70">
    <property type="entry name" value="Histidine kinase N-terminal domain"/>
    <property type="match status" value="1"/>
</dbReference>
<dbReference type="Pfam" id="PF00512">
    <property type="entry name" value="HisKA"/>
    <property type="match status" value="1"/>
</dbReference>
<dbReference type="SMART" id="SM00388">
    <property type="entry name" value="HisKA"/>
    <property type="match status" value="1"/>
</dbReference>
<evidence type="ECO:0000256" key="1">
    <source>
        <dbReference type="ARBA" id="ARBA00000085"/>
    </source>
</evidence>
<dbReference type="Gene3D" id="3.30.565.10">
    <property type="entry name" value="Histidine kinase-like ATPase, C-terminal domain"/>
    <property type="match status" value="1"/>
</dbReference>
<evidence type="ECO:0000256" key="4">
    <source>
        <dbReference type="ARBA" id="ARBA00022679"/>
    </source>
</evidence>
<organism evidence="10 11">
    <name type="scientific">Niallia taxi</name>
    <dbReference type="NCBI Taxonomy" id="2499688"/>
    <lineage>
        <taxon>Bacteria</taxon>
        <taxon>Bacillati</taxon>
        <taxon>Bacillota</taxon>
        <taxon>Bacilli</taxon>
        <taxon>Bacillales</taxon>
        <taxon>Bacillaceae</taxon>
        <taxon>Niallia</taxon>
    </lineage>
</organism>
<evidence type="ECO:0000259" key="9">
    <source>
        <dbReference type="PROSITE" id="PS50109"/>
    </source>
</evidence>
<evidence type="ECO:0000313" key="11">
    <source>
        <dbReference type="Proteomes" id="UP000288024"/>
    </source>
</evidence>
<dbReference type="PANTHER" id="PTHR43547">
    <property type="entry name" value="TWO-COMPONENT HISTIDINE KINASE"/>
    <property type="match status" value="1"/>
</dbReference>
<evidence type="ECO:0000256" key="6">
    <source>
        <dbReference type="ARBA" id="ARBA00022777"/>
    </source>
</evidence>
<evidence type="ECO:0000256" key="8">
    <source>
        <dbReference type="ARBA" id="ARBA00023012"/>
    </source>
</evidence>
<dbReference type="Gene3D" id="1.10.287.130">
    <property type="match status" value="1"/>
</dbReference>
<dbReference type="Pfam" id="PF09385">
    <property type="entry name" value="HisK_N"/>
    <property type="match status" value="1"/>
</dbReference>
<keyword evidence="5" id="KW-0547">Nucleotide-binding</keyword>
<dbReference type="EMBL" id="RZTZ01000003">
    <property type="protein sequence ID" value="RVT63625.1"/>
    <property type="molecule type" value="Genomic_DNA"/>
</dbReference>
<evidence type="ECO:0000313" key="10">
    <source>
        <dbReference type="EMBL" id="RVT63625.1"/>
    </source>
</evidence>
<dbReference type="Pfam" id="PF02518">
    <property type="entry name" value="HATPase_c"/>
    <property type="match status" value="1"/>
</dbReference>
<dbReference type="SUPFAM" id="SSF47384">
    <property type="entry name" value="Homodimeric domain of signal transducing histidine kinase"/>
    <property type="match status" value="1"/>
</dbReference>
<keyword evidence="7" id="KW-0067">ATP-binding</keyword>
<evidence type="ECO:0000256" key="7">
    <source>
        <dbReference type="ARBA" id="ARBA00022840"/>
    </source>
</evidence>
<keyword evidence="4" id="KW-0808">Transferase</keyword>
<dbReference type="SUPFAM" id="SSF55874">
    <property type="entry name" value="ATPase domain of HSP90 chaperone/DNA topoisomerase II/histidine kinase"/>
    <property type="match status" value="1"/>
</dbReference>
<dbReference type="Proteomes" id="UP000288024">
    <property type="component" value="Unassembled WGS sequence"/>
</dbReference>
<accession>A0A3S2UAG5</accession>
<name>A0A3S2UAG5_9BACI</name>
<proteinExistence type="predicted"/>
<evidence type="ECO:0000256" key="5">
    <source>
        <dbReference type="ARBA" id="ARBA00022741"/>
    </source>
</evidence>
<keyword evidence="3" id="KW-0597">Phosphoprotein</keyword>
<dbReference type="InterPro" id="IPR004358">
    <property type="entry name" value="Sig_transdc_His_kin-like_C"/>
</dbReference>
<dbReference type="InterPro" id="IPR005467">
    <property type="entry name" value="His_kinase_dom"/>
</dbReference>
<sequence length="373" mass="43314">MLINDQQNKLMLFLKEHQSSFIDEWIDISVIESNDPHKEEIKKNAVTMYGLLIKVLEGEYSNTELQEFAYKVGKERLEADINIGDFIYNVNAGRSILIKYCFQANLPAQELESFVNSLNTLFDTFCYHAVKRYTQLKNRELHTKTQYINDNHMDKLAVLGQISSSFVHEFRNPLTAIIGFNKILRDEYPDLKYLDIIQHELNELNFRITQFLHTSKTEIVKKGKENVAIDLLFENLKQLCYASTVDNKINLTIETEKPLFLYTFKDELKQVLLNLIMNSIDALKQMPNGRDLKISSRKSTDEIVFVISNNGPMIEEENTKTIFEPFYTTKELGTGIGLFVCKQIIDKIGGTIYCKSDEDWTSFFIHHPISTWD</sequence>
<dbReference type="CDD" id="cd00075">
    <property type="entry name" value="HATPase"/>
    <property type="match status" value="1"/>
</dbReference>
<dbReference type="InterPro" id="IPR003661">
    <property type="entry name" value="HisK_dim/P_dom"/>
</dbReference>
<evidence type="ECO:0000256" key="3">
    <source>
        <dbReference type="ARBA" id="ARBA00022553"/>
    </source>
</evidence>
<keyword evidence="8" id="KW-0902">Two-component regulatory system</keyword>
<comment type="catalytic activity">
    <reaction evidence="1">
        <text>ATP + protein L-histidine = ADP + protein N-phospho-L-histidine.</text>
        <dbReference type="EC" id="2.7.13.3"/>
    </reaction>
</comment>
<dbReference type="GeneID" id="87619044"/>
<dbReference type="CDD" id="cd00082">
    <property type="entry name" value="HisKA"/>
    <property type="match status" value="1"/>
</dbReference>
<dbReference type="PROSITE" id="PS50109">
    <property type="entry name" value="HIS_KIN"/>
    <property type="match status" value="1"/>
</dbReference>
<dbReference type="GO" id="GO:0005524">
    <property type="term" value="F:ATP binding"/>
    <property type="evidence" value="ECO:0007669"/>
    <property type="project" value="UniProtKB-KW"/>
</dbReference>
<keyword evidence="11" id="KW-1185">Reference proteome</keyword>
<keyword evidence="6" id="KW-0418">Kinase</keyword>
<dbReference type="RefSeq" id="WP_127738102.1">
    <property type="nucleotide sequence ID" value="NZ_CAJCKN010000064.1"/>
</dbReference>
<dbReference type="SMART" id="SM00387">
    <property type="entry name" value="HATPase_c"/>
    <property type="match status" value="1"/>
</dbReference>
<gene>
    <name evidence="10" type="ORF">EM808_10165</name>
</gene>